<dbReference type="EC" id="5.1.3.32" evidence="5"/>
<dbReference type="InterPro" id="IPR011008">
    <property type="entry name" value="Dimeric_a/b-barrel"/>
</dbReference>
<keyword evidence="7" id="KW-1185">Reference proteome</keyword>
<dbReference type="SUPFAM" id="SSF54909">
    <property type="entry name" value="Dimeric alpha+beta barrel"/>
    <property type="match status" value="1"/>
</dbReference>
<keyword evidence="1" id="KW-0963">Cytoplasm</keyword>
<evidence type="ECO:0000313" key="7">
    <source>
        <dbReference type="Proteomes" id="UP001610100"/>
    </source>
</evidence>
<gene>
    <name evidence="6" type="primary">rhaM</name>
    <name evidence="6" type="ORF">V8G58_07055</name>
</gene>
<name>A0ABW7MYT4_9FLAO</name>
<accession>A0ABW7MYT4</accession>
<dbReference type="GO" id="GO:0062192">
    <property type="term" value="F:L-rhamnose mutarotase activity"/>
    <property type="evidence" value="ECO:0007669"/>
    <property type="project" value="UniProtKB-EC"/>
</dbReference>
<dbReference type="EMBL" id="JBAWKB010000002">
    <property type="protein sequence ID" value="MFH6771690.1"/>
    <property type="molecule type" value="Genomic_DNA"/>
</dbReference>
<proteinExistence type="inferred from homology"/>
<dbReference type="PANTHER" id="PTHR34389">
    <property type="entry name" value="L-RHAMNOSE MUTAROTASE"/>
    <property type="match status" value="1"/>
</dbReference>
<protein>
    <recommendedName>
        <fullName evidence="5">L-rhamnose mutarotase</fullName>
        <ecNumber evidence="5">5.1.3.32</ecNumber>
    </recommendedName>
</protein>
<dbReference type="PANTHER" id="PTHR34389:SF2">
    <property type="entry name" value="L-RHAMNOSE MUTAROTASE"/>
    <property type="match status" value="1"/>
</dbReference>
<comment type="caution">
    <text evidence="6">The sequence shown here is derived from an EMBL/GenBank/DDBJ whole genome shotgun (WGS) entry which is preliminary data.</text>
</comment>
<dbReference type="InterPro" id="IPR008000">
    <property type="entry name" value="Rham/fucose_mutarotase"/>
</dbReference>
<organism evidence="6 7">
    <name type="scientific">Gaetbulibacter aestuarii</name>
    <dbReference type="NCBI Taxonomy" id="1502358"/>
    <lineage>
        <taxon>Bacteria</taxon>
        <taxon>Pseudomonadati</taxon>
        <taxon>Bacteroidota</taxon>
        <taxon>Flavobacteriia</taxon>
        <taxon>Flavobacteriales</taxon>
        <taxon>Flavobacteriaceae</taxon>
        <taxon>Gaetbulibacter</taxon>
    </lineage>
</organism>
<evidence type="ECO:0000256" key="2">
    <source>
        <dbReference type="ARBA" id="ARBA00023235"/>
    </source>
</evidence>
<dbReference type="Proteomes" id="UP001610100">
    <property type="component" value="Unassembled WGS sequence"/>
</dbReference>
<dbReference type="Gene3D" id="3.30.70.100">
    <property type="match status" value="1"/>
</dbReference>
<sequence length="104" mass="12453">MIRKAFKMRVYPNETEEYFKRHNPIWKSLEDTLRKNGVKNYSIFLDEETNILFGYAEIESETAWEAISDTDICRKWWDHMADIMDTNSDNSPVSKDLKEVFHLD</sequence>
<dbReference type="HAMAP" id="MF_01663">
    <property type="entry name" value="L_rham_rotase"/>
    <property type="match status" value="1"/>
</dbReference>
<dbReference type="InterPro" id="IPR013448">
    <property type="entry name" value="L-rhamnose_mutarotase"/>
</dbReference>
<keyword evidence="3" id="KW-0119">Carbohydrate metabolism</keyword>
<dbReference type="RefSeq" id="WP_344740851.1">
    <property type="nucleotide sequence ID" value="NZ_BAABAY010000002.1"/>
</dbReference>
<evidence type="ECO:0000256" key="1">
    <source>
        <dbReference type="ARBA" id="ARBA00022490"/>
    </source>
</evidence>
<reference evidence="6 7" key="1">
    <citation type="submission" date="2024-02" db="EMBL/GenBank/DDBJ databases">
        <title>A Gaetbulibacter species isolated from tidal flats and genomic insights of their niches.</title>
        <authorList>
            <person name="Ye Y."/>
        </authorList>
    </citation>
    <scope>NUCLEOTIDE SEQUENCE [LARGE SCALE GENOMIC DNA]</scope>
    <source>
        <strain evidence="6 7">KYW382</strain>
    </source>
</reference>
<evidence type="ECO:0000313" key="6">
    <source>
        <dbReference type="EMBL" id="MFH6771690.1"/>
    </source>
</evidence>
<evidence type="ECO:0000256" key="5">
    <source>
        <dbReference type="NCBIfam" id="TIGR02625"/>
    </source>
</evidence>
<keyword evidence="4" id="KW-0684">Rhamnose metabolism</keyword>
<evidence type="ECO:0000256" key="4">
    <source>
        <dbReference type="ARBA" id="ARBA00023308"/>
    </source>
</evidence>
<dbReference type="NCBIfam" id="TIGR02625">
    <property type="entry name" value="YiiL_rotase"/>
    <property type="match status" value="1"/>
</dbReference>
<keyword evidence="2 6" id="KW-0413">Isomerase</keyword>
<evidence type="ECO:0000256" key="3">
    <source>
        <dbReference type="ARBA" id="ARBA00023277"/>
    </source>
</evidence>
<dbReference type="Pfam" id="PF05336">
    <property type="entry name" value="rhaM"/>
    <property type="match status" value="1"/>
</dbReference>